<sequence length="293" mass="32072">MQKLPPLNSLKAFDAAARHLSFTAAATELYVTHGAVSRQIAALEQELKVALFVRGARGLKLTAEGAQFARGVGTAFDTLRSAVAQVRQEGPAEDLRVSVPPTLAMRWLIPRMSELLRAHPRLRIDLTTSTEPVDFEAGEYDAAIRRIRQVPRGLLATRFLDARPVPVCSPAYQEQHRLRGPADLRRATLILTRSEPRAWPDWLRANGVQRPASAHTIAFEQLYFALQAALDSLGVALAPAALVQEEIQRRRLCALAQPDGPVSPSYALLSPKVSVHGEAIRTFGEWLKAAAGT</sequence>
<keyword evidence="4" id="KW-0804">Transcription</keyword>
<dbReference type="Proteomes" id="UP000630528">
    <property type="component" value="Unassembled WGS sequence"/>
</dbReference>
<comment type="caution">
    <text evidence="6">The sequence shown here is derived from an EMBL/GenBank/DDBJ whole genome shotgun (WGS) entry which is preliminary data.</text>
</comment>
<reference evidence="6" key="2">
    <citation type="submission" date="2021-01" db="EMBL/GenBank/DDBJ databases">
        <authorList>
            <person name="Kang M."/>
        </authorList>
    </citation>
    <scope>NUCLEOTIDE SEQUENCE</scope>
    <source>
        <strain evidence="6">KACC 17527</strain>
    </source>
</reference>
<evidence type="ECO:0000256" key="1">
    <source>
        <dbReference type="ARBA" id="ARBA00009437"/>
    </source>
</evidence>
<reference evidence="6" key="1">
    <citation type="journal article" date="2012" name="J. Microbiol. Biotechnol.">
        <title>Ramlibacter ginsenosidimutans sp. nov., with ginsenoside-converting activity.</title>
        <authorList>
            <person name="Wang L."/>
            <person name="An D.S."/>
            <person name="Kim S.G."/>
            <person name="Jin F.X."/>
            <person name="Kim S.C."/>
            <person name="Lee S.T."/>
            <person name="Im W.T."/>
        </authorList>
    </citation>
    <scope>NUCLEOTIDE SEQUENCE</scope>
    <source>
        <strain evidence="6">KACC 17527</strain>
    </source>
</reference>
<dbReference type="InterPro" id="IPR036388">
    <property type="entry name" value="WH-like_DNA-bd_sf"/>
</dbReference>
<dbReference type="SUPFAM" id="SSF53850">
    <property type="entry name" value="Periplasmic binding protein-like II"/>
    <property type="match status" value="1"/>
</dbReference>
<dbReference type="GO" id="GO:0006351">
    <property type="term" value="P:DNA-templated transcription"/>
    <property type="evidence" value="ECO:0007669"/>
    <property type="project" value="TreeGrafter"/>
</dbReference>
<comment type="similarity">
    <text evidence="1">Belongs to the LysR transcriptional regulatory family.</text>
</comment>
<dbReference type="GO" id="GO:0003700">
    <property type="term" value="F:DNA-binding transcription factor activity"/>
    <property type="evidence" value="ECO:0007669"/>
    <property type="project" value="InterPro"/>
</dbReference>
<proteinExistence type="inferred from homology"/>
<dbReference type="PROSITE" id="PS50931">
    <property type="entry name" value="HTH_LYSR"/>
    <property type="match status" value="1"/>
</dbReference>
<dbReference type="SUPFAM" id="SSF46785">
    <property type="entry name" value="Winged helix' DNA-binding domain"/>
    <property type="match status" value="1"/>
</dbReference>
<evidence type="ECO:0000313" key="7">
    <source>
        <dbReference type="Proteomes" id="UP000630528"/>
    </source>
</evidence>
<dbReference type="InterPro" id="IPR005119">
    <property type="entry name" value="LysR_subst-bd"/>
</dbReference>
<dbReference type="RefSeq" id="WP_201171745.1">
    <property type="nucleotide sequence ID" value="NZ_JAEPWM010000005.1"/>
</dbReference>
<accession>A0A934TUL0</accession>
<dbReference type="Pfam" id="PF00126">
    <property type="entry name" value="HTH_1"/>
    <property type="match status" value="1"/>
</dbReference>
<dbReference type="PANTHER" id="PTHR30537">
    <property type="entry name" value="HTH-TYPE TRANSCRIPTIONAL REGULATOR"/>
    <property type="match status" value="1"/>
</dbReference>
<dbReference type="InterPro" id="IPR000847">
    <property type="entry name" value="LysR_HTH_N"/>
</dbReference>
<dbReference type="Gene3D" id="3.40.190.10">
    <property type="entry name" value="Periplasmic binding protein-like II"/>
    <property type="match status" value="2"/>
</dbReference>
<keyword evidence="3" id="KW-0238">DNA-binding</keyword>
<dbReference type="AlphaFoldDB" id="A0A934TUL0"/>
<evidence type="ECO:0000256" key="4">
    <source>
        <dbReference type="ARBA" id="ARBA00023163"/>
    </source>
</evidence>
<organism evidence="6 7">
    <name type="scientific">Ramlibacter ginsenosidimutans</name>
    <dbReference type="NCBI Taxonomy" id="502333"/>
    <lineage>
        <taxon>Bacteria</taxon>
        <taxon>Pseudomonadati</taxon>
        <taxon>Pseudomonadota</taxon>
        <taxon>Betaproteobacteria</taxon>
        <taxon>Burkholderiales</taxon>
        <taxon>Comamonadaceae</taxon>
        <taxon>Ramlibacter</taxon>
    </lineage>
</organism>
<gene>
    <name evidence="6" type="ORF">JJB11_13150</name>
</gene>
<keyword evidence="2" id="KW-0805">Transcription regulation</keyword>
<dbReference type="CDD" id="cd08432">
    <property type="entry name" value="PBP2_GcdR_TrpI_HvrB_AmpR_like"/>
    <property type="match status" value="1"/>
</dbReference>
<dbReference type="Gene3D" id="1.10.10.10">
    <property type="entry name" value="Winged helix-like DNA-binding domain superfamily/Winged helix DNA-binding domain"/>
    <property type="match status" value="1"/>
</dbReference>
<feature type="domain" description="HTH lysR-type" evidence="5">
    <location>
        <begin position="5"/>
        <end position="62"/>
    </location>
</feature>
<evidence type="ECO:0000256" key="3">
    <source>
        <dbReference type="ARBA" id="ARBA00023125"/>
    </source>
</evidence>
<dbReference type="EMBL" id="JAEPWM010000005">
    <property type="protein sequence ID" value="MBK6007042.1"/>
    <property type="molecule type" value="Genomic_DNA"/>
</dbReference>
<name>A0A934TUL0_9BURK</name>
<dbReference type="PRINTS" id="PR00039">
    <property type="entry name" value="HTHLYSR"/>
</dbReference>
<dbReference type="FunFam" id="1.10.10.10:FF:000038">
    <property type="entry name" value="Glycine cleavage system transcriptional activator"/>
    <property type="match status" value="1"/>
</dbReference>
<dbReference type="Pfam" id="PF03466">
    <property type="entry name" value="LysR_substrate"/>
    <property type="match status" value="1"/>
</dbReference>
<protein>
    <submittedName>
        <fullName evidence="6">LysR family transcriptional regulator</fullName>
    </submittedName>
</protein>
<keyword evidence="7" id="KW-1185">Reference proteome</keyword>
<evidence type="ECO:0000259" key="5">
    <source>
        <dbReference type="PROSITE" id="PS50931"/>
    </source>
</evidence>
<evidence type="ECO:0000313" key="6">
    <source>
        <dbReference type="EMBL" id="MBK6007042.1"/>
    </source>
</evidence>
<dbReference type="PANTHER" id="PTHR30537:SF74">
    <property type="entry name" value="HTH-TYPE TRANSCRIPTIONAL REGULATOR TRPI"/>
    <property type="match status" value="1"/>
</dbReference>
<dbReference type="InterPro" id="IPR036390">
    <property type="entry name" value="WH_DNA-bd_sf"/>
</dbReference>
<evidence type="ECO:0000256" key="2">
    <source>
        <dbReference type="ARBA" id="ARBA00023015"/>
    </source>
</evidence>
<dbReference type="GO" id="GO:0043565">
    <property type="term" value="F:sequence-specific DNA binding"/>
    <property type="evidence" value="ECO:0007669"/>
    <property type="project" value="TreeGrafter"/>
</dbReference>
<dbReference type="InterPro" id="IPR058163">
    <property type="entry name" value="LysR-type_TF_proteobact-type"/>
</dbReference>